<keyword evidence="3" id="KW-0378">Hydrolase</keyword>
<accession>A0ABV4QDA7</accession>
<dbReference type="PROSITE" id="PS51109">
    <property type="entry name" value="G5"/>
    <property type="match status" value="1"/>
</dbReference>
<keyword evidence="7" id="KW-1185">Reference proteome</keyword>
<evidence type="ECO:0000259" key="5">
    <source>
        <dbReference type="PROSITE" id="PS51109"/>
    </source>
</evidence>
<comment type="similarity">
    <text evidence="1">Belongs to the transglycosylase family. Rpf subfamily.</text>
</comment>
<proteinExistence type="inferred from homology"/>
<organism evidence="6 7">
    <name type="scientific">Actinomadura monticuli</name>
    <dbReference type="NCBI Taxonomy" id="3097367"/>
    <lineage>
        <taxon>Bacteria</taxon>
        <taxon>Bacillati</taxon>
        <taxon>Actinomycetota</taxon>
        <taxon>Actinomycetes</taxon>
        <taxon>Streptosporangiales</taxon>
        <taxon>Thermomonosporaceae</taxon>
        <taxon>Actinomadura</taxon>
    </lineage>
</organism>
<dbReference type="RefSeq" id="WP_371951277.1">
    <property type="nucleotide sequence ID" value="NZ_JAXCEI010000008.1"/>
</dbReference>
<dbReference type="InterPro" id="IPR011098">
    <property type="entry name" value="G5_dom"/>
</dbReference>
<feature type="chain" id="PRO_5045965394" evidence="4">
    <location>
        <begin position="28"/>
        <end position="269"/>
    </location>
</feature>
<dbReference type="Proteomes" id="UP001569963">
    <property type="component" value="Unassembled WGS sequence"/>
</dbReference>
<dbReference type="Pfam" id="PF03990">
    <property type="entry name" value="DUF348"/>
    <property type="match status" value="1"/>
</dbReference>
<dbReference type="Gene3D" id="1.10.530.10">
    <property type="match status" value="1"/>
</dbReference>
<feature type="signal peptide" evidence="4">
    <location>
        <begin position="1"/>
        <end position="27"/>
    </location>
</feature>
<reference evidence="6 7" key="1">
    <citation type="submission" date="2023-11" db="EMBL/GenBank/DDBJ databases">
        <title>Actinomadura monticuli sp. nov., isolated from volcanic ash.</title>
        <authorList>
            <person name="Lee S.D."/>
            <person name="Yang H."/>
            <person name="Kim I.S."/>
        </authorList>
    </citation>
    <scope>NUCLEOTIDE SEQUENCE [LARGE SCALE GENOMIC DNA]</scope>
    <source>
        <strain evidence="6 7">DLS-62</strain>
    </source>
</reference>
<evidence type="ECO:0000313" key="7">
    <source>
        <dbReference type="Proteomes" id="UP001569963"/>
    </source>
</evidence>
<comment type="caution">
    <text evidence="6">The sequence shown here is derived from an EMBL/GenBank/DDBJ whole genome shotgun (WGS) entry which is preliminary data.</text>
</comment>
<evidence type="ECO:0000313" key="6">
    <source>
        <dbReference type="EMBL" id="MFA1541160.1"/>
    </source>
</evidence>
<dbReference type="SMART" id="SM01208">
    <property type="entry name" value="G5"/>
    <property type="match status" value="1"/>
</dbReference>
<gene>
    <name evidence="6" type="ORF">SM611_19730</name>
</gene>
<sequence length="269" mass="28309">MLPNNARRTVMLPAVSAVLATAMLATACGGDGAGPKGTAPAADAPKSAPAPRQVVLVVDGKKTETTTTGTTVQQVLEQAKIALGPYDLVKPAADQPAGEVVTIVRLLSAPKLKVIKTPAKTIRKKSSSVPPWSEKVLREGTDGIKIVKWAYVRRKGKKVPKVLAQKIKRKPVARILAVGPKSAGTGSAANLNWAGLAKCESGGNPKSVNPAGYYGLYQFSMATWTSVGGTGKPSDASAGEQTYRAQLLYNKVDGRWQGQWPNCGKYLFS</sequence>
<evidence type="ECO:0000256" key="4">
    <source>
        <dbReference type="SAM" id="SignalP"/>
    </source>
</evidence>
<feature type="domain" description="G5" evidence="5">
    <location>
        <begin position="103"/>
        <end position="182"/>
    </location>
</feature>
<evidence type="ECO:0000256" key="2">
    <source>
        <dbReference type="ARBA" id="ARBA00022729"/>
    </source>
</evidence>
<dbReference type="Pfam" id="PF07501">
    <property type="entry name" value="G5"/>
    <property type="match status" value="1"/>
</dbReference>
<keyword evidence="2 4" id="KW-0732">Signal</keyword>
<evidence type="ECO:0000256" key="3">
    <source>
        <dbReference type="ARBA" id="ARBA00022801"/>
    </source>
</evidence>
<dbReference type="Gene3D" id="2.20.230.10">
    <property type="entry name" value="Resuscitation-promoting factor rpfb"/>
    <property type="match status" value="1"/>
</dbReference>
<dbReference type="InterPro" id="IPR023346">
    <property type="entry name" value="Lysozyme-like_dom_sf"/>
</dbReference>
<dbReference type="InterPro" id="IPR010618">
    <property type="entry name" value="RPF"/>
</dbReference>
<dbReference type="Pfam" id="PF06737">
    <property type="entry name" value="Transglycosylas"/>
    <property type="match status" value="1"/>
</dbReference>
<dbReference type="EMBL" id="JAXCEI010000008">
    <property type="protein sequence ID" value="MFA1541160.1"/>
    <property type="molecule type" value="Genomic_DNA"/>
</dbReference>
<evidence type="ECO:0000256" key="1">
    <source>
        <dbReference type="ARBA" id="ARBA00010830"/>
    </source>
</evidence>
<dbReference type="CDD" id="cd13925">
    <property type="entry name" value="RPF"/>
    <property type="match status" value="1"/>
</dbReference>
<dbReference type="PROSITE" id="PS51257">
    <property type="entry name" value="PROKAR_LIPOPROTEIN"/>
    <property type="match status" value="1"/>
</dbReference>
<dbReference type="SUPFAM" id="SSF53955">
    <property type="entry name" value="Lysozyme-like"/>
    <property type="match status" value="1"/>
</dbReference>
<name>A0ABV4QDA7_9ACTN</name>
<dbReference type="InterPro" id="IPR007137">
    <property type="entry name" value="DUF348"/>
</dbReference>
<protein>
    <submittedName>
        <fullName evidence="6">Transglycosylase family protein</fullName>
    </submittedName>
</protein>